<accession>Q7VEA6</accession>
<name>Q7VEA6_PROMA</name>
<keyword evidence="1" id="KW-0812">Transmembrane</keyword>
<gene>
    <name evidence="2" type="ordered locus">Pro_0107</name>
</gene>
<dbReference type="PATRIC" id="fig|167539.5.peg.113"/>
<evidence type="ECO:0000313" key="2">
    <source>
        <dbReference type="EMBL" id="AAP99153.1"/>
    </source>
</evidence>
<evidence type="ECO:0000313" key="3">
    <source>
        <dbReference type="Proteomes" id="UP000001420"/>
    </source>
</evidence>
<dbReference type="EMBL" id="AE017126">
    <property type="protein sequence ID" value="AAP99153.1"/>
    <property type="molecule type" value="Genomic_DNA"/>
</dbReference>
<dbReference type="Proteomes" id="UP000001420">
    <property type="component" value="Chromosome"/>
</dbReference>
<dbReference type="AlphaFoldDB" id="Q7VEA6"/>
<evidence type="ECO:0000256" key="1">
    <source>
        <dbReference type="SAM" id="Phobius"/>
    </source>
</evidence>
<dbReference type="HOGENOM" id="CLU_2975720_0_0_3"/>
<dbReference type="STRING" id="167539.Pro_0107"/>
<organism evidence="2 3">
    <name type="scientific">Prochlorococcus marinus (strain SARG / CCMP1375 / SS120)</name>
    <dbReference type="NCBI Taxonomy" id="167539"/>
    <lineage>
        <taxon>Bacteria</taxon>
        <taxon>Bacillati</taxon>
        <taxon>Cyanobacteriota</taxon>
        <taxon>Cyanophyceae</taxon>
        <taxon>Synechococcales</taxon>
        <taxon>Prochlorococcaceae</taxon>
        <taxon>Prochlorococcus</taxon>
    </lineage>
</organism>
<keyword evidence="3" id="KW-1185">Reference proteome</keyword>
<keyword evidence="1" id="KW-1133">Transmembrane helix</keyword>
<dbReference type="KEGG" id="pma:Pro_0107"/>
<dbReference type="EnsemblBacteria" id="AAP99153">
    <property type="protein sequence ID" value="AAP99153"/>
    <property type="gene ID" value="Pro_0107"/>
</dbReference>
<sequence>MFFMLEFSECLLLELSIGSFPYKLVQNDIGFFTSLIIACFMFFSNFLSIFLFLMQVFA</sequence>
<proteinExistence type="predicted"/>
<protein>
    <submittedName>
        <fullName evidence="2">Uncharacterized protein</fullName>
    </submittedName>
</protein>
<reference evidence="2 3" key="1">
    <citation type="journal article" date="2003" name="Proc. Natl. Acad. Sci. U.S.A.">
        <title>Genome sequence of the cyanobacterium Prochlorococcus marinus SS120, a nearly minimal oxyphototrophic genome.</title>
        <authorList>
            <person name="Dufresne A."/>
            <person name="Salanoubat M."/>
            <person name="Partensky F."/>
            <person name="Artiguenave F."/>
            <person name="Axmann I.M."/>
            <person name="Barbe V."/>
            <person name="Duprat S."/>
            <person name="Galperin M.Y."/>
            <person name="Koonin E.V."/>
            <person name="Le Gall F."/>
            <person name="Makarova K.S."/>
            <person name="Ostrowski M."/>
            <person name="Oztas S."/>
            <person name="Robert C."/>
            <person name="Rogozin I.B."/>
            <person name="Scanlan D.J."/>
            <person name="Tandeau de Marsac N."/>
            <person name="Weissenbach J."/>
            <person name="Wincker P."/>
            <person name="Wolf Y.I."/>
            <person name="Hess W.R."/>
        </authorList>
    </citation>
    <scope>NUCLEOTIDE SEQUENCE [LARGE SCALE GENOMIC DNA]</scope>
    <source>
        <strain evidence="3">SARG / CCMP1375 / SS120</strain>
    </source>
</reference>
<feature type="transmembrane region" description="Helical" evidence="1">
    <location>
        <begin position="29"/>
        <end position="53"/>
    </location>
</feature>
<keyword evidence="1" id="KW-0472">Membrane</keyword>